<feature type="coiled-coil region" evidence="1">
    <location>
        <begin position="463"/>
        <end position="498"/>
    </location>
</feature>
<organism evidence="4 5">
    <name type="scientific">Colletotrichum tofieldiae</name>
    <dbReference type="NCBI Taxonomy" id="708197"/>
    <lineage>
        <taxon>Eukaryota</taxon>
        <taxon>Fungi</taxon>
        <taxon>Dikarya</taxon>
        <taxon>Ascomycota</taxon>
        <taxon>Pezizomycotina</taxon>
        <taxon>Sordariomycetes</taxon>
        <taxon>Hypocreomycetidae</taxon>
        <taxon>Glomerellales</taxon>
        <taxon>Glomerellaceae</taxon>
        <taxon>Colletotrichum</taxon>
        <taxon>Colletotrichum spaethianum species complex</taxon>
    </lineage>
</organism>
<dbReference type="PANTHER" id="PTHR36681:SF3">
    <property type="entry name" value="NUCLEAR GTPASE, GERMINAL CENTER-ASSOCIATED, TANDEM DUPLICATE 3"/>
    <property type="match status" value="1"/>
</dbReference>
<evidence type="ECO:0000313" key="4">
    <source>
        <dbReference type="EMBL" id="KZL72921.1"/>
    </source>
</evidence>
<dbReference type="PANTHER" id="PTHR36681">
    <property type="entry name" value="NUCLEAR GTPASE, GERMINAL CENTER-ASSOCIATED, TANDEM DUPLICATE 3"/>
    <property type="match status" value="1"/>
</dbReference>
<evidence type="ECO:0000313" key="5">
    <source>
        <dbReference type="Proteomes" id="UP000076552"/>
    </source>
</evidence>
<feature type="compositionally biased region" description="Basic and acidic residues" evidence="2">
    <location>
        <begin position="442"/>
        <end position="461"/>
    </location>
</feature>
<evidence type="ECO:0000256" key="2">
    <source>
        <dbReference type="SAM" id="MobiDB-lite"/>
    </source>
</evidence>
<feature type="domain" description="DUF7605" evidence="3">
    <location>
        <begin position="670"/>
        <end position="837"/>
    </location>
</feature>
<dbReference type="InterPro" id="IPR056024">
    <property type="entry name" value="DUF7605"/>
</dbReference>
<evidence type="ECO:0000259" key="3">
    <source>
        <dbReference type="Pfam" id="PF24564"/>
    </source>
</evidence>
<proteinExistence type="predicted"/>
<reference evidence="4 5" key="1">
    <citation type="submission" date="2015-06" db="EMBL/GenBank/DDBJ databases">
        <title>Survival trade-offs in plant roots during colonization by closely related pathogenic and mutualistic fungi.</title>
        <authorList>
            <person name="Hacquard S."/>
            <person name="Kracher B."/>
            <person name="Hiruma K."/>
            <person name="Weinman A."/>
            <person name="Muench P."/>
            <person name="Garrido Oter R."/>
            <person name="Ver Loren van Themaat E."/>
            <person name="Dallerey J.-F."/>
            <person name="Damm U."/>
            <person name="Henrissat B."/>
            <person name="Lespinet O."/>
            <person name="Thon M."/>
            <person name="Kemen E."/>
            <person name="McHardy A.C."/>
            <person name="Schulze-Lefert P."/>
            <person name="O'Connell R.J."/>
        </authorList>
    </citation>
    <scope>NUCLEOTIDE SEQUENCE [LARGE SCALE GENOMIC DNA]</scope>
    <source>
        <strain evidence="4 5">0861</strain>
    </source>
</reference>
<keyword evidence="1" id="KW-0175">Coiled coil</keyword>
<sequence>MKFKIGLSAVKSVPGDNSRSHPTQAQQPSTFVPQSHMVFSYLDRMRRVKDPEIWEQFTQQVLPLLDDLEPICKKIASCRKLQPALRHAASHWIRQICYIREEAERTGKTTRGKNYLGPMAEDQRKLMFPSLLPTNCMRACTAVATELSYNHDDDEENPYRAEVDFISRDEWVREVSNLLKDLVTDEDITTENMDPSSDASRALAKIRAVYPSLEMEVLVAATSAELADHPNVRQILGTTKTMKAPTAFDIREQVEPYVDSKDKDDDTTAHWPLVKVVRIFTKAEVLSNGVTIVDLSSQPGHQDWDVARAAVASKYMKACSGIWIVAPINRAVDNKTAKDLMSTSIKRQLKFDGSYSALTIICSKTDDMTINSAMESLKGRLSNQTTEAWKDANACERRIKALEKELVVLRKSRNTIQEPNPSGGKEREAKRVRTAPPMKPLGAEKFKEPAGESRKAETDLSKVEEMQQGLYELKLEKKELLEEVLAQCIQRRNELSREAVRRHLAKIFKDLSLDRHDAAIDQSQGGNEPRDYEDMSRQTPVFCTSSYVYRQIRGLSMSDNDSTPGFETEEDTEIPQLQVHAQKLTEELRITKHKEVLSGICQVFNSIAIWAQDAAGSAVTIDSATLTTSLQMFEADLQEDVESCMDKLHMAIQTNLYDEMTRLSSIATTQAGVIAKSWERIPGNSFQATCRRDGVFKTLDLNEQLLEPIKNSISVTWERFFKFGIPGVLDNFSVKAIQRLTSFHDNIAKQLGDHDYEELKAAVQLDQQLKLHKDRIVRFAAQSRADIDQAQKDANRAFNPAVVEVMTPGYQQCAIEKGKGMQKRMRAAIQEHVRKNKVEMFRAAVRAVKHNLKEGTKLVDDNMTDQVKTIIATMKNDYMLALAEKQNSVRRLESSSKKNMMEFLKTAETQFN</sequence>
<dbReference type="AlphaFoldDB" id="A0A166U4B7"/>
<keyword evidence="5" id="KW-1185">Reference proteome</keyword>
<dbReference type="Proteomes" id="UP000076552">
    <property type="component" value="Unassembled WGS sequence"/>
</dbReference>
<accession>A0A166U4B7</accession>
<dbReference type="EMBL" id="LFIV01000051">
    <property type="protein sequence ID" value="KZL72921.1"/>
    <property type="molecule type" value="Genomic_DNA"/>
</dbReference>
<protein>
    <submittedName>
        <fullName evidence="4">Tat pathway signal sequence</fullName>
    </submittedName>
</protein>
<dbReference type="Pfam" id="PF24564">
    <property type="entry name" value="DUF7605"/>
    <property type="match status" value="1"/>
</dbReference>
<evidence type="ECO:0000256" key="1">
    <source>
        <dbReference type="SAM" id="Coils"/>
    </source>
</evidence>
<comment type="caution">
    <text evidence="4">The sequence shown here is derived from an EMBL/GenBank/DDBJ whole genome shotgun (WGS) entry which is preliminary data.</text>
</comment>
<gene>
    <name evidence="4" type="ORF">CT0861_03575</name>
</gene>
<name>A0A166U4B7_9PEZI</name>
<feature type="region of interest" description="Disordered" evidence="2">
    <location>
        <begin position="413"/>
        <end position="461"/>
    </location>
</feature>